<sequence length="415" mass="45137">MESANLGHLHQLQEQVGGGSSSLAVPSINGVGSNNSWNQNILLNGCNYNSNFNGVFANARDLRQNNDILVHPSLNTSMLQDLGFQWASSAENYSNHPTNDLQLSKIKEELTDSFPKFGEHSTLEDIHSPSTSYIKQEQQFLQDLNEKLLLRNFSSGCQVNGFQTSSGDFYSNPQSTTSFGTLATASVRGNYSRILPTANISSVNPPLSPFPTSLGMNLQALDLLASTKAGVNFSQPLLNNLGSFKGLPFGLDHLQESSQGPSTNCQKISFMDGAAETKRGLGISEPKASQTQPKKPRFESRSLPPFKVRKEKLGDRIAALQQLVAPFGKTDTASVLLEAIGYIKFLQDQVETLSVPYMKNNACRMAPSGSSDEEQKEEPRDLRSRGLCLVPLSCTSYVTNDNGSVWSPPNYSGGT</sequence>
<gene>
    <name evidence="1" type="ORF">MRB53_018053</name>
</gene>
<accession>A0ACC2M6X4</accession>
<evidence type="ECO:0000313" key="2">
    <source>
        <dbReference type="Proteomes" id="UP001234297"/>
    </source>
</evidence>
<evidence type="ECO:0000313" key="1">
    <source>
        <dbReference type="EMBL" id="KAJ8641359.1"/>
    </source>
</evidence>
<organism evidence="1 2">
    <name type="scientific">Persea americana</name>
    <name type="common">Avocado</name>
    <dbReference type="NCBI Taxonomy" id="3435"/>
    <lineage>
        <taxon>Eukaryota</taxon>
        <taxon>Viridiplantae</taxon>
        <taxon>Streptophyta</taxon>
        <taxon>Embryophyta</taxon>
        <taxon>Tracheophyta</taxon>
        <taxon>Spermatophyta</taxon>
        <taxon>Magnoliopsida</taxon>
        <taxon>Magnoliidae</taxon>
        <taxon>Laurales</taxon>
        <taxon>Lauraceae</taxon>
        <taxon>Persea</taxon>
    </lineage>
</organism>
<keyword evidence="2" id="KW-1185">Reference proteome</keyword>
<dbReference type="Proteomes" id="UP001234297">
    <property type="component" value="Chromosome 5"/>
</dbReference>
<protein>
    <submittedName>
        <fullName evidence="1">Uncharacterized protein</fullName>
    </submittedName>
</protein>
<proteinExistence type="predicted"/>
<reference evidence="1 2" key="1">
    <citation type="journal article" date="2022" name="Hortic Res">
        <title>A haplotype resolved chromosomal level avocado genome allows analysis of novel avocado genes.</title>
        <authorList>
            <person name="Nath O."/>
            <person name="Fletcher S.J."/>
            <person name="Hayward A."/>
            <person name="Shaw L.M."/>
            <person name="Masouleh A.K."/>
            <person name="Furtado A."/>
            <person name="Henry R.J."/>
            <person name="Mitter N."/>
        </authorList>
    </citation>
    <scope>NUCLEOTIDE SEQUENCE [LARGE SCALE GENOMIC DNA]</scope>
    <source>
        <strain evidence="2">cv. Hass</strain>
    </source>
</reference>
<comment type="caution">
    <text evidence="1">The sequence shown here is derived from an EMBL/GenBank/DDBJ whole genome shotgun (WGS) entry which is preliminary data.</text>
</comment>
<dbReference type="EMBL" id="CM056813">
    <property type="protein sequence ID" value="KAJ8641359.1"/>
    <property type="molecule type" value="Genomic_DNA"/>
</dbReference>
<name>A0ACC2M6X4_PERAE</name>